<comment type="caution">
    <text evidence="2">The sequence shown here is derived from an EMBL/GenBank/DDBJ whole genome shotgun (WGS) entry which is preliminary data.</text>
</comment>
<gene>
    <name evidence="2" type="ORF">AAFF_G00196590</name>
</gene>
<name>A0AAD7RIW0_9TELE</name>
<protein>
    <submittedName>
        <fullName evidence="2">Uncharacterized protein</fullName>
    </submittedName>
</protein>
<dbReference type="EMBL" id="JAINUG010000261">
    <property type="protein sequence ID" value="KAJ8384993.1"/>
    <property type="molecule type" value="Genomic_DNA"/>
</dbReference>
<dbReference type="AlphaFoldDB" id="A0AAD7RIW0"/>
<reference evidence="2" key="1">
    <citation type="journal article" date="2023" name="Science">
        <title>Genome structures resolve the early diversification of teleost fishes.</title>
        <authorList>
            <person name="Parey E."/>
            <person name="Louis A."/>
            <person name="Montfort J."/>
            <person name="Bouchez O."/>
            <person name="Roques C."/>
            <person name="Iampietro C."/>
            <person name="Lluch J."/>
            <person name="Castinel A."/>
            <person name="Donnadieu C."/>
            <person name="Desvignes T."/>
            <person name="Floi Bucao C."/>
            <person name="Jouanno E."/>
            <person name="Wen M."/>
            <person name="Mejri S."/>
            <person name="Dirks R."/>
            <person name="Jansen H."/>
            <person name="Henkel C."/>
            <person name="Chen W.J."/>
            <person name="Zahm M."/>
            <person name="Cabau C."/>
            <person name="Klopp C."/>
            <person name="Thompson A.W."/>
            <person name="Robinson-Rechavi M."/>
            <person name="Braasch I."/>
            <person name="Lecointre G."/>
            <person name="Bobe J."/>
            <person name="Postlethwait J.H."/>
            <person name="Berthelot C."/>
            <person name="Roest Crollius H."/>
            <person name="Guiguen Y."/>
        </authorList>
    </citation>
    <scope>NUCLEOTIDE SEQUENCE</scope>
    <source>
        <strain evidence="2">NC1722</strain>
    </source>
</reference>
<evidence type="ECO:0000256" key="1">
    <source>
        <dbReference type="SAM" id="MobiDB-lite"/>
    </source>
</evidence>
<feature type="region of interest" description="Disordered" evidence="1">
    <location>
        <begin position="25"/>
        <end position="44"/>
    </location>
</feature>
<proteinExistence type="predicted"/>
<sequence>MGRPLSAVQPPSVGPDEKWSRVLAAGSESAGEAETQSAAFQSAPSQGLCVGGALPLSATQRLSVRSKVPPQRERPLDPLSFLLTHLVSLHLETSRRSRTAR</sequence>
<evidence type="ECO:0000313" key="2">
    <source>
        <dbReference type="EMBL" id="KAJ8384993.1"/>
    </source>
</evidence>
<feature type="compositionally biased region" description="Low complexity" evidence="1">
    <location>
        <begin position="25"/>
        <end position="39"/>
    </location>
</feature>
<keyword evidence="3" id="KW-1185">Reference proteome</keyword>
<evidence type="ECO:0000313" key="3">
    <source>
        <dbReference type="Proteomes" id="UP001221898"/>
    </source>
</evidence>
<accession>A0AAD7RIW0</accession>
<organism evidence="2 3">
    <name type="scientific">Aldrovandia affinis</name>
    <dbReference type="NCBI Taxonomy" id="143900"/>
    <lineage>
        <taxon>Eukaryota</taxon>
        <taxon>Metazoa</taxon>
        <taxon>Chordata</taxon>
        <taxon>Craniata</taxon>
        <taxon>Vertebrata</taxon>
        <taxon>Euteleostomi</taxon>
        <taxon>Actinopterygii</taxon>
        <taxon>Neopterygii</taxon>
        <taxon>Teleostei</taxon>
        <taxon>Notacanthiformes</taxon>
        <taxon>Halosauridae</taxon>
        <taxon>Aldrovandia</taxon>
    </lineage>
</organism>
<dbReference type="Proteomes" id="UP001221898">
    <property type="component" value="Unassembled WGS sequence"/>
</dbReference>